<proteinExistence type="predicted"/>
<name>A0A2H0RKY7_9BACT</name>
<evidence type="ECO:0000256" key="1">
    <source>
        <dbReference type="PROSITE-ProRule" id="PRU00510"/>
    </source>
</evidence>
<evidence type="ECO:0000313" key="3">
    <source>
        <dbReference type="EMBL" id="PIR47199.1"/>
    </source>
</evidence>
<sequence length="127" mass="14321">MKYEQHKARLLEEKAVLMEELSRLGIRVSGDNWEATEASQSDVGEDLGENKAEESEMADQIEMFEERTAEERALNVRYLEVITALSRLDGGSYGYCEAGGERHEIEEERLLANPAAATCVGHMERQN</sequence>
<dbReference type="PROSITE" id="PS51128">
    <property type="entry name" value="ZF_DKSA_2"/>
    <property type="match status" value="1"/>
</dbReference>
<comment type="caution">
    <text evidence="3">The sequence shown here is derived from an EMBL/GenBank/DDBJ whole genome shotgun (WGS) entry which is preliminary data.</text>
</comment>
<comment type="caution">
    <text evidence="1">Lacks conserved residue(s) required for the propagation of feature annotation.</text>
</comment>
<evidence type="ECO:0000313" key="4">
    <source>
        <dbReference type="Proteomes" id="UP000230833"/>
    </source>
</evidence>
<organism evidence="3 4">
    <name type="scientific">Candidatus Vogelbacteria bacterium CG10_big_fil_rev_8_21_14_0_10_45_14</name>
    <dbReference type="NCBI Taxonomy" id="1975042"/>
    <lineage>
        <taxon>Bacteria</taxon>
        <taxon>Candidatus Vogeliibacteriota</taxon>
    </lineage>
</organism>
<gene>
    <name evidence="3" type="ORF">COV07_00140</name>
</gene>
<protein>
    <submittedName>
        <fullName evidence="3">TraR/DksA family transcriptional regulator</fullName>
    </submittedName>
</protein>
<dbReference type="Gene3D" id="1.20.120.910">
    <property type="entry name" value="DksA, coiled-coil domain"/>
    <property type="match status" value="1"/>
</dbReference>
<accession>A0A2H0RKY7</accession>
<reference evidence="3 4" key="1">
    <citation type="submission" date="2017-09" db="EMBL/GenBank/DDBJ databases">
        <title>Depth-based differentiation of microbial function through sediment-hosted aquifers and enrichment of novel symbionts in the deep terrestrial subsurface.</title>
        <authorList>
            <person name="Probst A.J."/>
            <person name="Ladd B."/>
            <person name="Jarett J.K."/>
            <person name="Geller-Mcgrath D.E."/>
            <person name="Sieber C.M."/>
            <person name="Emerson J.B."/>
            <person name="Anantharaman K."/>
            <person name="Thomas B.C."/>
            <person name="Malmstrom R."/>
            <person name="Stieglmeier M."/>
            <person name="Klingl A."/>
            <person name="Woyke T."/>
            <person name="Ryan C.M."/>
            <person name="Banfield J.F."/>
        </authorList>
    </citation>
    <scope>NUCLEOTIDE SEQUENCE [LARGE SCALE GENOMIC DNA]</scope>
    <source>
        <strain evidence="3">CG10_big_fil_rev_8_21_14_0_10_45_14</strain>
    </source>
</reference>
<feature type="region of interest" description="Disordered" evidence="2">
    <location>
        <begin position="34"/>
        <end position="57"/>
    </location>
</feature>
<dbReference type="Proteomes" id="UP000230833">
    <property type="component" value="Unassembled WGS sequence"/>
</dbReference>
<evidence type="ECO:0000256" key="2">
    <source>
        <dbReference type="SAM" id="MobiDB-lite"/>
    </source>
</evidence>
<dbReference type="EMBL" id="PCYL01000003">
    <property type="protein sequence ID" value="PIR47199.1"/>
    <property type="molecule type" value="Genomic_DNA"/>
</dbReference>
<dbReference type="AlphaFoldDB" id="A0A2H0RKY7"/>